<dbReference type="PROSITE" id="PS51007">
    <property type="entry name" value="CYTC"/>
    <property type="match status" value="1"/>
</dbReference>
<organism evidence="9 10">
    <name type="scientific">Pelagibius litoralis</name>
    <dbReference type="NCBI Taxonomy" id="374515"/>
    <lineage>
        <taxon>Bacteria</taxon>
        <taxon>Pseudomonadati</taxon>
        <taxon>Pseudomonadota</taxon>
        <taxon>Alphaproteobacteria</taxon>
        <taxon>Rhodospirillales</taxon>
        <taxon>Rhodovibrionaceae</taxon>
        <taxon>Pelagibius</taxon>
    </lineage>
</organism>
<evidence type="ECO:0000256" key="7">
    <source>
        <dbReference type="SAM" id="SignalP"/>
    </source>
</evidence>
<dbReference type="GO" id="GO:0046872">
    <property type="term" value="F:metal ion binding"/>
    <property type="evidence" value="ECO:0007669"/>
    <property type="project" value="UniProtKB-KW"/>
</dbReference>
<dbReference type="Pfam" id="PF00034">
    <property type="entry name" value="Cytochrom_C"/>
    <property type="match status" value="1"/>
</dbReference>
<evidence type="ECO:0000256" key="6">
    <source>
        <dbReference type="PROSITE-ProRule" id="PRU00433"/>
    </source>
</evidence>
<evidence type="ECO:0000259" key="8">
    <source>
        <dbReference type="PROSITE" id="PS51007"/>
    </source>
</evidence>
<dbReference type="InterPro" id="IPR032033">
    <property type="entry name" value="Cytochrome_P460"/>
</dbReference>
<evidence type="ECO:0000256" key="4">
    <source>
        <dbReference type="ARBA" id="ARBA00022982"/>
    </source>
</evidence>
<keyword evidence="1" id="KW-0813">Transport</keyword>
<dbReference type="Gene3D" id="1.10.760.10">
    <property type="entry name" value="Cytochrome c-like domain"/>
    <property type="match status" value="1"/>
</dbReference>
<keyword evidence="10" id="KW-1185">Reference proteome</keyword>
<dbReference type="Gene3D" id="3.50.70.20">
    <property type="entry name" value="Cytochrome P460"/>
    <property type="match status" value="1"/>
</dbReference>
<dbReference type="GO" id="GO:0020037">
    <property type="term" value="F:heme binding"/>
    <property type="evidence" value="ECO:0007669"/>
    <property type="project" value="InterPro"/>
</dbReference>
<feature type="domain" description="Cytochrome c" evidence="8">
    <location>
        <begin position="37"/>
        <end position="115"/>
    </location>
</feature>
<evidence type="ECO:0000256" key="1">
    <source>
        <dbReference type="ARBA" id="ARBA00022448"/>
    </source>
</evidence>
<proteinExistence type="predicted"/>
<feature type="signal peptide" evidence="7">
    <location>
        <begin position="1"/>
        <end position="36"/>
    </location>
</feature>
<protein>
    <submittedName>
        <fullName evidence="9">C-type cytochrome</fullName>
    </submittedName>
</protein>
<dbReference type="AlphaFoldDB" id="A0A967EV97"/>
<evidence type="ECO:0000256" key="3">
    <source>
        <dbReference type="ARBA" id="ARBA00022723"/>
    </source>
</evidence>
<dbReference type="SUPFAM" id="SSF46626">
    <property type="entry name" value="Cytochrome c"/>
    <property type="match status" value="1"/>
</dbReference>
<keyword evidence="4" id="KW-0249">Electron transport</keyword>
<reference evidence="9" key="1">
    <citation type="submission" date="2020-03" db="EMBL/GenBank/DDBJ databases">
        <title>Genome of Pelagibius litoralis DSM 21314T.</title>
        <authorList>
            <person name="Wang G."/>
        </authorList>
    </citation>
    <scope>NUCLEOTIDE SEQUENCE</scope>
    <source>
        <strain evidence="9">DSM 21314</strain>
    </source>
</reference>
<dbReference type="PANTHER" id="PTHR33751:SF9">
    <property type="entry name" value="CYTOCHROME C4"/>
    <property type="match status" value="1"/>
</dbReference>
<name>A0A967EV97_9PROT</name>
<accession>A0A967EV97</accession>
<comment type="caution">
    <text evidence="9">The sequence shown here is derived from an EMBL/GenBank/DDBJ whole genome shotgun (WGS) entry which is preliminary data.</text>
</comment>
<sequence length="282" mass="29674">MGVQQSREKIVRPTRCFVAAVLTAVLAGFSAAPALAADAEAGADLATQCSACHGAAGISTGKNFPNLAAQKAGYIETQLKAFRAGDRSNELMNAIAASLPDSDIENLAAHFASLPGADPGATAANLSGLDGMAPSFPADFEEAFKRYQRIDFEGRKQVRFYSANATALAAAKAGGAFPAGAYLLVEIFEAQVDADGKLLLGADGQLVVGERAAFTAMEKQAGWGQAVPDILRNDDWRYAVFSVEGEHRAGLNEGPCLACHKPLTDSDYTFTYETLREFAEAN</sequence>
<dbReference type="InterPro" id="IPR050597">
    <property type="entry name" value="Cytochrome_c_Oxidase_Subunit"/>
</dbReference>
<evidence type="ECO:0000256" key="2">
    <source>
        <dbReference type="ARBA" id="ARBA00022617"/>
    </source>
</evidence>
<dbReference type="PANTHER" id="PTHR33751">
    <property type="entry name" value="CBB3-TYPE CYTOCHROME C OXIDASE SUBUNIT FIXP"/>
    <property type="match status" value="1"/>
</dbReference>
<dbReference type="InterPro" id="IPR009056">
    <property type="entry name" value="Cyt_c-like_dom"/>
</dbReference>
<keyword evidence="3 6" id="KW-0479">Metal-binding</keyword>
<feature type="chain" id="PRO_5036803100" evidence="7">
    <location>
        <begin position="37"/>
        <end position="282"/>
    </location>
</feature>
<dbReference type="GO" id="GO:0009055">
    <property type="term" value="F:electron transfer activity"/>
    <property type="evidence" value="ECO:0007669"/>
    <property type="project" value="InterPro"/>
</dbReference>
<dbReference type="InterPro" id="IPR038142">
    <property type="entry name" value="Cytochrome_P460_sp"/>
</dbReference>
<keyword evidence="2 6" id="KW-0349">Heme</keyword>
<dbReference type="InterPro" id="IPR036909">
    <property type="entry name" value="Cyt_c-like_dom_sf"/>
</dbReference>
<dbReference type="EMBL" id="JAAQPH010000004">
    <property type="protein sequence ID" value="NIA68346.1"/>
    <property type="molecule type" value="Genomic_DNA"/>
</dbReference>
<keyword evidence="7" id="KW-0732">Signal</keyword>
<dbReference type="Proteomes" id="UP000761264">
    <property type="component" value="Unassembled WGS sequence"/>
</dbReference>
<gene>
    <name evidence="9" type="ORF">HBA54_07055</name>
</gene>
<evidence type="ECO:0000256" key="5">
    <source>
        <dbReference type="ARBA" id="ARBA00023004"/>
    </source>
</evidence>
<evidence type="ECO:0000313" key="10">
    <source>
        <dbReference type="Proteomes" id="UP000761264"/>
    </source>
</evidence>
<keyword evidence="5 6" id="KW-0408">Iron</keyword>
<dbReference type="CDD" id="cd20716">
    <property type="entry name" value="cyt_P460_fam"/>
    <property type="match status" value="1"/>
</dbReference>
<evidence type="ECO:0000313" key="9">
    <source>
        <dbReference type="EMBL" id="NIA68346.1"/>
    </source>
</evidence>
<dbReference type="Pfam" id="PF16694">
    <property type="entry name" value="Cytochrome_P460"/>
    <property type="match status" value="1"/>
</dbReference>